<gene>
    <name evidence="8" type="primary">AVEN_173992_1</name>
    <name evidence="8" type="ORF">NPIL_459741</name>
</gene>
<keyword evidence="7" id="KW-0472">Membrane</keyword>
<comment type="caution">
    <text evidence="8">The sequence shown here is derived from an EMBL/GenBank/DDBJ whole genome shotgun (WGS) entry which is preliminary data.</text>
</comment>
<evidence type="ECO:0000256" key="7">
    <source>
        <dbReference type="SAM" id="Phobius"/>
    </source>
</evidence>
<keyword evidence="3" id="KW-0479">Metal-binding</keyword>
<dbReference type="InterPro" id="IPR036396">
    <property type="entry name" value="Cyt_P450_sf"/>
</dbReference>
<evidence type="ECO:0000256" key="6">
    <source>
        <dbReference type="ARBA" id="ARBA00023033"/>
    </source>
</evidence>
<dbReference type="Proteomes" id="UP000887013">
    <property type="component" value="Unassembled WGS sequence"/>
</dbReference>
<dbReference type="PANTHER" id="PTHR24302">
    <property type="entry name" value="CYTOCHROME P450 FAMILY 3"/>
    <property type="match status" value="1"/>
</dbReference>
<feature type="transmembrane region" description="Helical" evidence="7">
    <location>
        <begin position="6"/>
        <end position="29"/>
    </location>
</feature>
<keyword evidence="4" id="KW-0560">Oxidoreductase</keyword>
<dbReference type="PANTHER" id="PTHR24302:SF15">
    <property type="entry name" value="FATTY-ACID PEROXYGENASE"/>
    <property type="match status" value="1"/>
</dbReference>
<dbReference type="OrthoDB" id="6431223at2759"/>
<evidence type="ECO:0000256" key="3">
    <source>
        <dbReference type="ARBA" id="ARBA00022723"/>
    </source>
</evidence>
<evidence type="ECO:0000256" key="5">
    <source>
        <dbReference type="ARBA" id="ARBA00023004"/>
    </source>
</evidence>
<evidence type="ECO:0000256" key="4">
    <source>
        <dbReference type="ARBA" id="ARBA00023002"/>
    </source>
</evidence>
<protein>
    <recommendedName>
        <fullName evidence="10">Cytochrome P450</fullName>
    </recommendedName>
</protein>
<dbReference type="GO" id="GO:0005506">
    <property type="term" value="F:iron ion binding"/>
    <property type="evidence" value="ECO:0007669"/>
    <property type="project" value="InterPro"/>
</dbReference>
<accession>A0A8X6U4G3</accession>
<dbReference type="Gene3D" id="1.10.630.10">
    <property type="entry name" value="Cytochrome P450"/>
    <property type="match status" value="1"/>
</dbReference>
<dbReference type="EMBL" id="BMAW01074063">
    <property type="protein sequence ID" value="GFT90521.1"/>
    <property type="molecule type" value="Genomic_DNA"/>
</dbReference>
<evidence type="ECO:0000256" key="2">
    <source>
        <dbReference type="ARBA" id="ARBA00022617"/>
    </source>
</evidence>
<keyword evidence="2" id="KW-0349">Heme</keyword>
<name>A0A8X6U4G3_NEPPI</name>
<dbReference type="InterPro" id="IPR050705">
    <property type="entry name" value="Cytochrome_P450_3A"/>
</dbReference>
<sequence length="129" mass="15215">MFGMELIFDSLVINFLLGLFSVLLIYWYSIRNHDYWEKKGVRYAEPYPFIGSLFDALRKPLHEVECDRYNGLGRVYGHFEGKNPLISIGDPKLLREVLVKDFQFFTSRRIDRGDPVQKESFNIFIAELN</sequence>
<organism evidence="8 9">
    <name type="scientific">Nephila pilipes</name>
    <name type="common">Giant wood spider</name>
    <name type="synonym">Nephila maculata</name>
    <dbReference type="NCBI Taxonomy" id="299642"/>
    <lineage>
        <taxon>Eukaryota</taxon>
        <taxon>Metazoa</taxon>
        <taxon>Ecdysozoa</taxon>
        <taxon>Arthropoda</taxon>
        <taxon>Chelicerata</taxon>
        <taxon>Arachnida</taxon>
        <taxon>Araneae</taxon>
        <taxon>Araneomorphae</taxon>
        <taxon>Entelegynae</taxon>
        <taxon>Araneoidea</taxon>
        <taxon>Nephilidae</taxon>
        <taxon>Nephila</taxon>
    </lineage>
</organism>
<dbReference type="GO" id="GO:0008395">
    <property type="term" value="F:steroid hydroxylase activity"/>
    <property type="evidence" value="ECO:0007669"/>
    <property type="project" value="TreeGrafter"/>
</dbReference>
<proteinExistence type="inferred from homology"/>
<evidence type="ECO:0008006" key="10">
    <source>
        <dbReference type="Google" id="ProtNLM"/>
    </source>
</evidence>
<reference evidence="8" key="1">
    <citation type="submission" date="2020-08" db="EMBL/GenBank/DDBJ databases">
        <title>Multicomponent nature underlies the extraordinary mechanical properties of spider dragline silk.</title>
        <authorList>
            <person name="Kono N."/>
            <person name="Nakamura H."/>
            <person name="Mori M."/>
            <person name="Yoshida Y."/>
            <person name="Ohtoshi R."/>
            <person name="Malay A.D."/>
            <person name="Moran D.A.P."/>
            <person name="Tomita M."/>
            <person name="Numata K."/>
            <person name="Arakawa K."/>
        </authorList>
    </citation>
    <scope>NUCLEOTIDE SEQUENCE</scope>
</reference>
<comment type="similarity">
    <text evidence="1">Belongs to the cytochrome P450 family.</text>
</comment>
<keyword evidence="9" id="KW-1185">Reference proteome</keyword>
<keyword evidence="5" id="KW-0408">Iron</keyword>
<dbReference type="GO" id="GO:0016705">
    <property type="term" value="F:oxidoreductase activity, acting on paired donors, with incorporation or reduction of molecular oxygen"/>
    <property type="evidence" value="ECO:0007669"/>
    <property type="project" value="InterPro"/>
</dbReference>
<keyword evidence="7" id="KW-0812">Transmembrane</keyword>
<evidence type="ECO:0000313" key="9">
    <source>
        <dbReference type="Proteomes" id="UP000887013"/>
    </source>
</evidence>
<evidence type="ECO:0000256" key="1">
    <source>
        <dbReference type="ARBA" id="ARBA00010617"/>
    </source>
</evidence>
<dbReference type="SUPFAM" id="SSF48264">
    <property type="entry name" value="Cytochrome P450"/>
    <property type="match status" value="1"/>
</dbReference>
<dbReference type="GO" id="GO:0020037">
    <property type="term" value="F:heme binding"/>
    <property type="evidence" value="ECO:0007669"/>
    <property type="project" value="InterPro"/>
</dbReference>
<keyword evidence="7" id="KW-1133">Transmembrane helix</keyword>
<keyword evidence="6" id="KW-0503">Monooxygenase</keyword>
<evidence type="ECO:0000313" key="8">
    <source>
        <dbReference type="EMBL" id="GFT90521.1"/>
    </source>
</evidence>
<dbReference type="AlphaFoldDB" id="A0A8X6U4G3"/>